<protein>
    <submittedName>
        <fullName evidence="1">MSP domain-containing protein</fullName>
    </submittedName>
</protein>
<accession>A0A183D8F4</accession>
<organism evidence="1">
    <name type="scientific">Gongylonema pulchrum</name>
    <dbReference type="NCBI Taxonomy" id="637853"/>
    <lineage>
        <taxon>Eukaryota</taxon>
        <taxon>Metazoa</taxon>
        <taxon>Ecdysozoa</taxon>
        <taxon>Nematoda</taxon>
        <taxon>Chromadorea</taxon>
        <taxon>Rhabditida</taxon>
        <taxon>Spirurina</taxon>
        <taxon>Spiruromorpha</taxon>
        <taxon>Spiruroidea</taxon>
        <taxon>Gongylonematidae</taxon>
        <taxon>Gongylonema</taxon>
    </lineage>
</organism>
<reference evidence="1" key="1">
    <citation type="submission" date="2016-06" db="UniProtKB">
        <authorList>
            <consortium name="WormBaseParasite"/>
        </authorList>
    </citation>
    <scope>IDENTIFICATION</scope>
</reference>
<proteinExistence type="predicted"/>
<sequence length="67" mass="7475">LKFFVPGGEARSSAYRVLVRAQDDVIPFEKLIPGAPDLKTLFLQTDKSVYKPMDTDLLVTHEQGTLP</sequence>
<dbReference type="WBParaSite" id="GPUH_0000500201-mRNA-1">
    <property type="protein sequence ID" value="GPUH_0000500201-mRNA-1"/>
    <property type="gene ID" value="GPUH_0000500201"/>
</dbReference>
<name>A0A183D8F4_9BILA</name>
<dbReference type="AlphaFoldDB" id="A0A183D8F4"/>
<evidence type="ECO:0000313" key="1">
    <source>
        <dbReference type="WBParaSite" id="GPUH_0000500201-mRNA-1"/>
    </source>
</evidence>